<reference evidence="2 3" key="1">
    <citation type="submission" date="2016-10" db="EMBL/GenBank/DDBJ databases">
        <title>Flavobacterium gilvum sp. nov., isolated from stream water.</title>
        <authorList>
            <person name="Shin S.-K."/>
            <person name="Cho Y.-J."/>
            <person name="Yi H."/>
        </authorList>
    </citation>
    <scope>NUCLEOTIDE SEQUENCE [LARGE SCALE GENOMIC DNA]</scope>
    <source>
        <strain evidence="2 3">EM1308</strain>
    </source>
</reference>
<proteinExistence type="predicted"/>
<dbReference type="Proteomes" id="UP000175968">
    <property type="component" value="Chromosome"/>
</dbReference>
<evidence type="ECO:0000313" key="2">
    <source>
        <dbReference type="EMBL" id="AOW08666.1"/>
    </source>
</evidence>
<evidence type="ECO:0000256" key="1">
    <source>
        <dbReference type="SAM" id="SignalP"/>
    </source>
</evidence>
<feature type="signal peptide" evidence="1">
    <location>
        <begin position="1"/>
        <end position="23"/>
    </location>
</feature>
<dbReference type="KEGG" id="fgl:EM308_03655"/>
<accession>A0AAC9N4R6</accession>
<dbReference type="PROSITE" id="PS51257">
    <property type="entry name" value="PROKAR_LIPOPROTEIN"/>
    <property type="match status" value="1"/>
</dbReference>
<dbReference type="AlphaFoldDB" id="A0AAC9N4R6"/>
<gene>
    <name evidence="2" type="ORF">EM308_03655</name>
</gene>
<feature type="chain" id="PRO_5042112869" evidence="1">
    <location>
        <begin position="24"/>
        <end position="490"/>
    </location>
</feature>
<dbReference type="RefSeq" id="WP_035636091.1">
    <property type="nucleotide sequence ID" value="NZ_CP017479.1"/>
</dbReference>
<name>A0AAC9N4R6_9FLAO</name>
<keyword evidence="1" id="KW-0732">Signal</keyword>
<evidence type="ECO:0000313" key="3">
    <source>
        <dbReference type="Proteomes" id="UP000175968"/>
    </source>
</evidence>
<organism evidence="2 3">
    <name type="scientific">Flavobacterium gilvum</name>
    <dbReference type="NCBI Taxonomy" id="1492737"/>
    <lineage>
        <taxon>Bacteria</taxon>
        <taxon>Pseudomonadati</taxon>
        <taxon>Bacteroidota</taxon>
        <taxon>Flavobacteriia</taxon>
        <taxon>Flavobacteriales</taxon>
        <taxon>Flavobacteriaceae</taxon>
        <taxon>Flavobacterium</taxon>
    </lineage>
</organism>
<sequence length="490" mass="55130">MTKLSTLVGVTFFVALLLSACSAEESMTQSSTNQTVNDTKNWFETDLNKTNLKILDYVKEIRWNDAIVTNGEKGQIIEVPITLLDYITTTNKKAKKSNSDDDSTKLNDYHRLLFTKIDDKNYKCFDLQILTNENNFDNLDKNFNYYSIKGDFNGFVTIYDPSKQKVNSQEFKDGKRPIHKLTDRMDESADCTYLGWWLDDGTFKPLFLLYCTGTGEDYGGGYLGGYGDNGGGGGGGVGGYYPTPTIAERLQERIDETDLDNCTKDVLHKLENLTNEGDILNMLERFSPEGSIYDIKMSIGSMKYPGDLAETTRSATSYYVVNMVFDENYIKGIGNTSRPTDLSVATTMAHEIIHGYLINLMGENQACGASGICDFPTVYEAYVQQKITNNPNIVPAEIHKEMAEKYVNEIAKTIQQFDTGTTVGSDYPYQLYLDMAWAGLSETAYFNKIYPNDKTHKNFEDRKRILNRFNAEKLGVTYGGQTVKGKPCTK</sequence>
<keyword evidence="3" id="KW-1185">Reference proteome</keyword>
<protein>
    <submittedName>
        <fullName evidence="2">Uncharacterized protein</fullName>
    </submittedName>
</protein>
<dbReference type="EMBL" id="CP017479">
    <property type="protein sequence ID" value="AOW08666.1"/>
    <property type="molecule type" value="Genomic_DNA"/>
</dbReference>